<proteinExistence type="predicted"/>
<dbReference type="RefSeq" id="WP_271714003.1">
    <property type="nucleotide sequence ID" value="NZ_AP024169.1"/>
</dbReference>
<feature type="transmembrane region" description="Helical" evidence="1">
    <location>
        <begin position="32"/>
        <end position="54"/>
    </location>
</feature>
<name>A0A7R7EQ78_9FIRM</name>
<protein>
    <submittedName>
        <fullName evidence="2">Uncharacterized protein</fullName>
    </submittedName>
</protein>
<accession>A0A7R7EQ78</accession>
<keyword evidence="1" id="KW-1133">Transmembrane helix</keyword>
<keyword evidence="3" id="KW-1185">Reference proteome</keyword>
<evidence type="ECO:0000313" key="3">
    <source>
        <dbReference type="Proteomes" id="UP000595897"/>
    </source>
</evidence>
<evidence type="ECO:0000256" key="1">
    <source>
        <dbReference type="SAM" id="Phobius"/>
    </source>
</evidence>
<gene>
    <name evidence="2" type="ORF">bsdtb5_43060</name>
</gene>
<dbReference type="AlphaFoldDB" id="A0A7R7EQ78"/>
<sequence length="194" mass="22091">MKHKFSFIGFSLFFLLSIMMEAYCLLETRNDLISIIGMGVVVLISAYLVLDVGITQLDGLRKNEANDSCNYESLNKKLEEMENIQKAIYVSTKKSYNLIDDKLFVITKLLEEQKTLNDTIIMYGSKYNEILENIQSSVLKNNEVSKRESGNDNIKENNENQSVDEKLAALDIDMSDPNKKLSPDEIALLFNQLS</sequence>
<dbReference type="Proteomes" id="UP000595897">
    <property type="component" value="Chromosome"/>
</dbReference>
<dbReference type="EMBL" id="AP024169">
    <property type="protein sequence ID" value="BCN33011.1"/>
    <property type="molecule type" value="Genomic_DNA"/>
</dbReference>
<reference evidence="2 3" key="1">
    <citation type="submission" date="2020-11" db="EMBL/GenBank/DDBJ databases">
        <title>Draft genome sequencing of a Lachnospiraceae strain isolated from anoxic soil subjected to BSD treatment.</title>
        <authorList>
            <person name="Uek A."/>
            <person name="Tonouchi A."/>
        </authorList>
    </citation>
    <scope>NUCLEOTIDE SEQUENCE [LARGE SCALE GENOMIC DNA]</scope>
    <source>
        <strain evidence="2 3">TB5</strain>
    </source>
</reference>
<evidence type="ECO:0000313" key="2">
    <source>
        <dbReference type="EMBL" id="BCN33011.1"/>
    </source>
</evidence>
<organism evidence="2 3">
    <name type="scientific">Anaeromicropila herbilytica</name>
    <dbReference type="NCBI Taxonomy" id="2785025"/>
    <lineage>
        <taxon>Bacteria</taxon>
        <taxon>Bacillati</taxon>
        <taxon>Bacillota</taxon>
        <taxon>Clostridia</taxon>
        <taxon>Lachnospirales</taxon>
        <taxon>Lachnospiraceae</taxon>
        <taxon>Anaeromicropila</taxon>
    </lineage>
</organism>
<keyword evidence="1" id="KW-0472">Membrane</keyword>
<dbReference type="KEGG" id="ahb:bsdtb5_43060"/>
<keyword evidence="1" id="KW-0812">Transmembrane</keyword>